<name>Q1PV09_KUEST</name>
<reference evidence="2 3" key="3">
    <citation type="submission" date="2020-02" db="EMBL/GenBank/DDBJ databases">
        <title>Newly sequenced genome of strain CSTR1 showed variability in Candidatus Kuenenia stuttgartiensis genomes.</title>
        <authorList>
            <person name="Ding C."/>
            <person name="Adrian L."/>
        </authorList>
    </citation>
    <scope>NUCLEOTIDE SEQUENCE [LARGE SCALE GENOMIC DNA]</scope>
    <source>
        <strain evidence="2 3">CSTR1</strain>
    </source>
</reference>
<proteinExistence type="predicted"/>
<gene>
    <name evidence="2" type="ORF">KsCSTR_01380</name>
    <name evidence="1" type="ORF">kustc0319</name>
</gene>
<organism evidence="1">
    <name type="scientific">Kuenenia stuttgartiensis</name>
    <dbReference type="NCBI Taxonomy" id="174633"/>
    <lineage>
        <taxon>Bacteria</taxon>
        <taxon>Pseudomonadati</taxon>
        <taxon>Planctomycetota</taxon>
        <taxon>Candidatus Brocadiia</taxon>
        <taxon>Candidatus Brocadiales</taxon>
        <taxon>Candidatus Brocadiaceae</taxon>
        <taxon>Candidatus Kuenenia</taxon>
    </lineage>
</organism>
<accession>Q1PV09</accession>
<evidence type="ECO:0000313" key="1">
    <source>
        <dbReference type="EMBL" id="CAJ71064.1"/>
    </source>
</evidence>
<sequence length="57" mass="6608">MAASSFLSPRGHRRSINTLSLHTLVRFFVNTFYSKYGKFKPLFLKIINLVNLFTSLN</sequence>
<dbReference type="AlphaFoldDB" id="Q1PV09"/>
<protein>
    <submittedName>
        <fullName evidence="1">Uncharacterized protein</fullName>
    </submittedName>
</protein>
<reference evidence="1" key="1">
    <citation type="journal article" date="2006" name="Nature">
        <title>Deciphering the evolution and metabolism of an anammox bacterium from a community genome.</title>
        <authorList>
            <person name="Strous M."/>
            <person name="Pelletier E."/>
            <person name="Mangenot S."/>
            <person name="Rattei T."/>
            <person name="Lehner A."/>
            <person name="Taylor M.W."/>
            <person name="Horn M."/>
            <person name="Daims H."/>
            <person name="Bartol-Mavel D."/>
            <person name="Wincker P."/>
            <person name="Barbe V."/>
            <person name="Fonknechten N."/>
            <person name="Vallenet D."/>
            <person name="Segurens B."/>
            <person name="Schenowitz-Truong C."/>
            <person name="Medigue C."/>
            <person name="Collingro A."/>
            <person name="Snel B."/>
            <person name="Dutilh B.E."/>
            <person name="OpDenCamp H.J.M."/>
            <person name="vanDerDrift C."/>
            <person name="Cirpus I."/>
            <person name="vanDePas-Schoonen K.T."/>
            <person name="Harhangi H.R."/>
            <person name="vanNiftrik L."/>
            <person name="Schmid M."/>
            <person name="Keltjens J."/>
            <person name="vanDeVossenberg J."/>
            <person name="Kartal B."/>
            <person name="Meier H."/>
            <person name="Frishman D."/>
            <person name="Huynen M.A."/>
            <person name="Mewes H."/>
            <person name="Weissenbach J."/>
            <person name="Jetten M.S.M."/>
            <person name="Wagner M."/>
            <person name="LePaslier D."/>
        </authorList>
    </citation>
    <scope>NUCLEOTIDE SEQUENCE</scope>
</reference>
<evidence type="ECO:0000313" key="3">
    <source>
        <dbReference type="Proteomes" id="UP000501926"/>
    </source>
</evidence>
<dbReference type="EMBL" id="CP049055">
    <property type="protein sequence ID" value="QII09517.1"/>
    <property type="molecule type" value="Genomic_DNA"/>
</dbReference>
<evidence type="ECO:0000313" key="2">
    <source>
        <dbReference type="EMBL" id="QII09517.1"/>
    </source>
</evidence>
<dbReference type="Proteomes" id="UP000501926">
    <property type="component" value="Chromosome"/>
</dbReference>
<reference evidence="1" key="2">
    <citation type="submission" date="2006-01" db="EMBL/GenBank/DDBJ databases">
        <authorList>
            <person name="Genoscope"/>
        </authorList>
    </citation>
    <scope>NUCLEOTIDE SEQUENCE</scope>
</reference>
<dbReference type="EMBL" id="CT573073">
    <property type="protein sequence ID" value="CAJ71064.1"/>
    <property type="molecule type" value="Genomic_DNA"/>
</dbReference>